<evidence type="ECO:0000256" key="5">
    <source>
        <dbReference type="HAMAP-Rule" id="MF_00376"/>
    </source>
</evidence>
<dbReference type="EMBL" id="CAWVOK010000014">
    <property type="protein sequence ID" value="CAK8162698.1"/>
    <property type="molecule type" value="Genomic_DNA"/>
</dbReference>
<dbReference type="HAMAP" id="MF_00376">
    <property type="entry name" value="Dephospho_CoA_kinase"/>
    <property type="match status" value="1"/>
</dbReference>
<evidence type="ECO:0000256" key="4">
    <source>
        <dbReference type="ARBA" id="ARBA00022993"/>
    </source>
</evidence>
<sequence length="199" mass="22548">MKVVGLTGLIASGKTVVAEFLHSNNIPVFEADKAIRMLYAENQEVISSVAKVCPSAFVDGVIDRKVLRKCIFSNKSLLSELEIVTLKFVRELLLDFISSTVEGLLVIEMPLLFESKLYKYCDYIISIVSDKSIREHRAVNMRNMSLDLFNFLNDRQIGDDERIAKSDFVLFNNETEDLLIESVKKILQELGKDGCFNND</sequence>
<keyword evidence="5" id="KW-0963">Cytoplasm</keyword>
<evidence type="ECO:0000313" key="8">
    <source>
        <dbReference type="Proteomes" id="UP001314181"/>
    </source>
</evidence>
<dbReference type="EC" id="2.7.1.24" evidence="5 6"/>
<evidence type="ECO:0000256" key="6">
    <source>
        <dbReference type="NCBIfam" id="TIGR00152"/>
    </source>
</evidence>
<comment type="catalytic activity">
    <reaction evidence="5">
        <text>3'-dephospho-CoA + ATP = ADP + CoA + H(+)</text>
        <dbReference type="Rhea" id="RHEA:18245"/>
        <dbReference type="ChEBI" id="CHEBI:15378"/>
        <dbReference type="ChEBI" id="CHEBI:30616"/>
        <dbReference type="ChEBI" id="CHEBI:57287"/>
        <dbReference type="ChEBI" id="CHEBI:57328"/>
        <dbReference type="ChEBI" id="CHEBI:456216"/>
        <dbReference type="EC" id="2.7.1.24"/>
    </reaction>
</comment>
<organism evidence="7 8">
    <name type="scientific">Candidatus Xenohaliotis californiensis</name>
    <dbReference type="NCBI Taxonomy" id="84677"/>
    <lineage>
        <taxon>Bacteria</taxon>
        <taxon>Pseudomonadati</taxon>
        <taxon>Pseudomonadota</taxon>
        <taxon>Alphaproteobacteria</taxon>
        <taxon>Rickettsiales</taxon>
        <taxon>Anaplasmataceae</taxon>
        <taxon>Candidatus Xenohaliotis</taxon>
    </lineage>
</organism>
<comment type="function">
    <text evidence="5">Catalyzes the phosphorylation of the 3'-hydroxyl group of dephosphocoenzyme A to form coenzyme A.</text>
</comment>
<keyword evidence="5 7" id="KW-0418">Kinase</keyword>
<evidence type="ECO:0000256" key="2">
    <source>
        <dbReference type="ARBA" id="ARBA00022741"/>
    </source>
</evidence>
<dbReference type="SUPFAM" id="SSF52540">
    <property type="entry name" value="P-loop containing nucleoside triphosphate hydrolases"/>
    <property type="match status" value="1"/>
</dbReference>
<feature type="binding site" evidence="5">
    <location>
        <begin position="11"/>
        <end position="16"/>
    </location>
    <ligand>
        <name>ATP</name>
        <dbReference type="ChEBI" id="CHEBI:30616"/>
    </ligand>
</feature>
<dbReference type="Pfam" id="PF01121">
    <property type="entry name" value="CoaE"/>
    <property type="match status" value="1"/>
</dbReference>
<comment type="pathway">
    <text evidence="5">Cofactor biosynthesis; coenzyme A biosynthesis; CoA from (R)-pantothenate: step 5/5.</text>
</comment>
<evidence type="ECO:0000256" key="1">
    <source>
        <dbReference type="ARBA" id="ARBA00009018"/>
    </source>
</evidence>
<evidence type="ECO:0000256" key="3">
    <source>
        <dbReference type="ARBA" id="ARBA00022840"/>
    </source>
</evidence>
<keyword evidence="4 5" id="KW-0173">Coenzyme A biosynthesis</keyword>
<dbReference type="Gene3D" id="3.40.50.300">
    <property type="entry name" value="P-loop containing nucleotide triphosphate hydrolases"/>
    <property type="match status" value="1"/>
</dbReference>
<dbReference type="RefSeq" id="WP_338363768.1">
    <property type="nucleotide sequence ID" value="NZ_CAWVOK010000014.1"/>
</dbReference>
<comment type="caution">
    <text evidence="7">The sequence shown here is derived from an EMBL/GenBank/DDBJ whole genome shotgun (WGS) entry which is preliminary data.</text>
</comment>
<protein>
    <recommendedName>
        <fullName evidence="5 6">Dephospho-CoA kinase</fullName>
        <ecNumber evidence="5 6">2.7.1.24</ecNumber>
    </recommendedName>
    <alternativeName>
        <fullName evidence="5">Dephosphocoenzyme A kinase</fullName>
    </alternativeName>
</protein>
<dbReference type="GO" id="GO:0004140">
    <property type="term" value="F:dephospho-CoA kinase activity"/>
    <property type="evidence" value="ECO:0007669"/>
    <property type="project" value="UniProtKB-EC"/>
</dbReference>
<reference evidence="7 8" key="1">
    <citation type="submission" date="2024-01" db="EMBL/GenBank/DDBJ databases">
        <authorList>
            <person name="Kunselman E."/>
        </authorList>
    </citation>
    <scope>NUCLEOTIDE SEQUENCE [LARGE SCALE GENOMIC DNA]</scope>
    <source>
        <strain evidence="7">2 abalone samples</strain>
    </source>
</reference>
<dbReference type="CDD" id="cd02022">
    <property type="entry name" value="DPCK"/>
    <property type="match status" value="1"/>
</dbReference>
<dbReference type="Proteomes" id="UP001314181">
    <property type="component" value="Unassembled WGS sequence"/>
</dbReference>
<comment type="similarity">
    <text evidence="1 5">Belongs to the CoaE family.</text>
</comment>
<dbReference type="NCBIfam" id="TIGR00152">
    <property type="entry name" value="dephospho-CoA kinase"/>
    <property type="match status" value="1"/>
</dbReference>
<dbReference type="InterPro" id="IPR001977">
    <property type="entry name" value="Depp_CoAkinase"/>
</dbReference>
<dbReference type="InterPro" id="IPR027417">
    <property type="entry name" value="P-loop_NTPase"/>
</dbReference>
<comment type="subcellular location">
    <subcellularLocation>
        <location evidence="5">Cytoplasm</location>
    </subcellularLocation>
</comment>
<gene>
    <name evidence="5 7" type="primary">coaE</name>
    <name evidence="7" type="ORF">CAXC1_220018</name>
</gene>
<accession>A0ABM9N7Q9</accession>
<keyword evidence="8" id="KW-1185">Reference proteome</keyword>
<keyword evidence="3 5" id="KW-0067">ATP-binding</keyword>
<keyword evidence="5 7" id="KW-0808">Transferase</keyword>
<name>A0ABM9N7Q9_9RICK</name>
<dbReference type="PROSITE" id="PS51219">
    <property type="entry name" value="DPCK"/>
    <property type="match status" value="1"/>
</dbReference>
<proteinExistence type="inferred from homology"/>
<evidence type="ECO:0000313" key="7">
    <source>
        <dbReference type="EMBL" id="CAK8162698.1"/>
    </source>
</evidence>
<keyword evidence="2 5" id="KW-0547">Nucleotide-binding</keyword>